<gene>
    <name evidence="2" type="ordered locus">Os03g0649275</name>
    <name evidence="2" type="ORF">OSNPB_030649275</name>
</gene>
<reference evidence="2 3" key="3">
    <citation type="journal article" date="2013" name="Rice">
        <title>Improvement of the Oryza sativa Nipponbare reference genome using next generation sequence and optical map data.</title>
        <authorList>
            <person name="Kawahara Y."/>
            <person name="de la Bastide M."/>
            <person name="Hamilton J.P."/>
            <person name="Kanamori H."/>
            <person name="McCombie W.R."/>
            <person name="Ouyang S."/>
            <person name="Schwartz D.C."/>
            <person name="Tanaka T."/>
            <person name="Wu J."/>
            <person name="Zhou S."/>
            <person name="Childs K.L."/>
            <person name="Davidson R.M."/>
            <person name="Lin H."/>
            <person name="Quesada-Ocampo L."/>
            <person name="Vaillancourt B."/>
            <person name="Sakai H."/>
            <person name="Lee S.S."/>
            <person name="Kim J."/>
            <person name="Numa H."/>
            <person name="Itoh T."/>
            <person name="Buell C.R."/>
            <person name="Matsumoto T."/>
        </authorList>
    </citation>
    <scope>NUCLEOTIDE SEQUENCE [LARGE SCALE GENOMIC DNA]</scope>
    <source>
        <strain evidence="3">cv. Nipponbare</strain>
    </source>
</reference>
<dbReference type="EMBL" id="AP014959">
    <property type="protein sequence ID" value="BAS85503.1"/>
    <property type="molecule type" value="Genomic_DNA"/>
</dbReference>
<dbReference type="Proteomes" id="UP000059680">
    <property type="component" value="Chromosome 3"/>
</dbReference>
<dbReference type="Gramene" id="Os03t0649275-01">
    <property type="protein sequence ID" value="Os03t0649275-01"/>
    <property type="gene ID" value="Os03g0649275"/>
</dbReference>
<keyword evidence="1" id="KW-0732">Signal</keyword>
<feature type="signal peptide" evidence="1">
    <location>
        <begin position="1"/>
        <end position="20"/>
    </location>
</feature>
<dbReference type="PaxDb" id="39947-A0A0P0W1H5"/>
<evidence type="ECO:0000313" key="3">
    <source>
        <dbReference type="Proteomes" id="UP000059680"/>
    </source>
</evidence>
<proteinExistence type="predicted"/>
<evidence type="ECO:0000256" key="1">
    <source>
        <dbReference type="SAM" id="SignalP"/>
    </source>
</evidence>
<keyword evidence="3" id="KW-1185">Reference proteome</keyword>
<feature type="non-terminal residue" evidence="2">
    <location>
        <position position="1"/>
    </location>
</feature>
<dbReference type="InParanoid" id="A0A0P0W1H5"/>
<reference evidence="2 3" key="2">
    <citation type="journal article" date="2013" name="Plant Cell Physiol.">
        <title>Rice Annotation Project Database (RAP-DB): an integrative and interactive database for rice genomics.</title>
        <authorList>
            <person name="Sakai H."/>
            <person name="Lee S.S."/>
            <person name="Tanaka T."/>
            <person name="Numa H."/>
            <person name="Kim J."/>
            <person name="Kawahara Y."/>
            <person name="Wakimoto H."/>
            <person name="Yang C.C."/>
            <person name="Iwamoto M."/>
            <person name="Abe T."/>
            <person name="Yamada Y."/>
            <person name="Muto A."/>
            <person name="Inokuchi H."/>
            <person name="Ikemura T."/>
            <person name="Matsumoto T."/>
            <person name="Sasaki T."/>
            <person name="Itoh T."/>
        </authorList>
    </citation>
    <scope>NUCLEOTIDE SEQUENCE [LARGE SCALE GENOMIC DNA]</scope>
    <source>
        <strain evidence="3">cv. Nipponbare</strain>
    </source>
</reference>
<organism evidence="2 3">
    <name type="scientific">Oryza sativa subsp. japonica</name>
    <name type="common">Rice</name>
    <dbReference type="NCBI Taxonomy" id="39947"/>
    <lineage>
        <taxon>Eukaryota</taxon>
        <taxon>Viridiplantae</taxon>
        <taxon>Streptophyta</taxon>
        <taxon>Embryophyta</taxon>
        <taxon>Tracheophyta</taxon>
        <taxon>Spermatophyta</taxon>
        <taxon>Magnoliopsida</taxon>
        <taxon>Liliopsida</taxon>
        <taxon>Poales</taxon>
        <taxon>Poaceae</taxon>
        <taxon>BOP clade</taxon>
        <taxon>Oryzoideae</taxon>
        <taxon>Oryzeae</taxon>
        <taxon>Oryzinae</taxon>
        <taxon>Oryza</taxon>
        <taxon>Oryza sativa</taxon>
    </lineage>
</organism>
<accession>A0A0P0W1H5</accession>
<sequence length="80" mass="8386">ALFSWLIVVAHIGQLPVVAAQLVSISLGQQFQNAPSKENSQAQPQVPGVVSVVHESAVAVCPEKTSSHCPVCGRGDVVQR</sequence>
<name>A0A0P0W1H5_ORYSJ</name>
<protein>
    <submittedName>
        <fullName evidence="2">Os03g0649275 protein</fullName>
    </submittedName>
</protein>
<evidence type="ECO:0000313" key="2">
    <source>
        <dbReference type="EMBL" id="BAS85503.1"/>
    </source>
</evidence>
<dbReference type="AlphaFoldDB" id="A0A0P0W1H5"/>
<feature type="chain" id="PRO_5006056518" evidence="1">
    <location>
        <begin position="21"/>
        <end position="80"/>
    </location>
</feature>
<reference evidence="3" key="1">
    <citation type="journal article" date="2005" name="Nature">
        <title>The map-based sequence of the rice genome.</title>
        <authorList>
            <consortium name="International rice genome sequencing project (IRGSP)"/>
            <person name="Matsumoto T."/>
            <person name="Wu J."/>
            <person name="Kanamori H."/>
            <person name="Katayose Y."/>
            <person name="Fujisawa M."/>
            <person name="Namiki N."/>
            <person name="Mizuno H."/>
            <person name="Yamamoto K."/>
            <person name="Antonio B.A."/>
            <person name="Baba T."/>
            <person name="Sakata K."/>
            <person name="Nagamura Y."/>
            <person name="Aoki H."/>
            <person name="Arikawa K."/>
            <person name="Arita K."/>
            <person name="Bito T."/>
            <person name="Chiden Y."/>
            <person name="Fujitsuka N."/>
            <person name="Fukunaka R."/>
            <person name="Hamada M."/>
            <person name="Harada C."/>
            <person name="Hayashi A."/>
            <person name="Hijishita S."/>
            <person name="Honda M."/>
            <person name="Hosokawa S."/>
            <person name="Ichikawa Y."/>
            <person name="Idonuma A."/>
            <person name="Iijima M."/>
            <person name="Ikeda M."/>
            <person name="Ikeno M."/>
            <person name="Ito K."/>
            <person name="Ito S."/>
            <person name="Ito T."/>
            <person name="Ito Y."/>
            <person name="Ito Y."/>
            <person name="Iwabuchi A."/>
            <person name="Kamiya K."/>
            <person name="Karasawa W."/>
            <person name="Kurita K."/>
            <person name="Katagiri S."/>
            <person name="Kikuta A."/>
            <person name="Kobayashi H."/>
            <person name="Kobayashi N."/>
            <person name="Machita K."/>
            <person name="Maehara T."/>
            <person name="Masukawa M."/>
            <person name="Mizubayashi T."/>
            <person name="Mukai Y."/>
            <person name="Nagasaki H."/>
            <person name="Nagata Y."/>
            <person name="Naito S."/>
            <person name="Nakashima M."/>
            <person name="Nakama Y."/>
            <person name="Nakamichi Y."/>
            <person name="Nakamura M."/>
            <person name="Meguro A."/>
            <person name="Negishi M."/>
            <person name="Ohta I."/>
            <person name="Ohta T."/>
            <person name="Okamoto M."/>
            <person name="Ono N."/>
            <person name="Saji S."/>
            <person name="Sakaguchi M."/>
            <person name="Sakai K."/>
            <person name="Shibata M."/>
            <person name="Shimokawa T."/>
            <person name="Song J."/>
            <person name="Takazaki Y."/>
            <person name="Terasawa K."/>
            <person name="Tsugane M."/>
            <person name="Tsuji K."/>
            <person name="Ueda S."/>
            <person name="Waki K."/>
            <person name="Yamagata H."/>
            <person name="Yamamoto M."/>
            <person name="Yamamoto S."/>
            <person name="Yamane H."/>
            <person name="Yoshiki S."/>
            <person name="Yoshihara R."/>
            <person name="Yukawa K."/>
            <person name="Zhong H."/>
            <person name="Yano M."/>
            <person name="Yuan Q."/>
            <person name="Ouyang S."/>
            <person name="Liu J."/>
            <person name="Jones K.M."/>
            <person name="Gansberger K."/>
            <person name="Moffat K."/>
            <person name="Hill J."/>
            <person name="Bera J."/>
            <person name="Fadrosh D."/>
            <person name="Jin S."/>
            <person name="Johri S."/>
            <person name="Kim M."/>
            <person name="Overton L."/>
            <person name="Reardon M."/>
            <person name="Tsitrin T."/>
            <person name="Vuong H."/>
            <person name="Weaver B."/>
            <person name="Ciecko A."/>
            <person name="Tallon L."/>
            <person name="Jackson J."/>
            <person name="Pai G."/>
            <person name="Aken S.V."/>
            <person name="Utterback T."/>
            <person name="Reidmuller S."/>
            <person name="Feldblyum T."/>
            <person name="Hsiao J."/>
            <person name="Zismann V."/>
            <person name="Iobst S."/>
            <person name="de Vazeille A.R."/>
            <person name="Buell C.R."/>
            <person name="Ying K."/>
            <person name="Li Y."/>
            <person name="Lu T."/>
            <person name="Huang Y."/>
            <person name="Zhao Q."/>
            <person name="Feng Q."/>
            <person name="Zhang L."/>
            <person name="Zhu J."/>
            <person name="Weng Q."/>
            <person name="Mu J."/>
            <person name="Lu Y."/>
            <person name="Fan D."/>
            <person name="Liu Y."/>
            <person name="Guan J."/>
            <person name="Zhang Y."/>
            <person name="Yu S."/>
            <person name="Liu X."/>
            <person name="Zhang Y."/>
            <person name="Hong G."/>
            <person name="Han B."/>
            <person name="Choisne N."/>
            <person name="Demange N."/>
            <person name="Orjeda G."/>
            <person name="Samain S."/>
            <person name="Cattolico L."/>
            <person name="Pelletier E."/>
            <person name="Couloux A."/>
            <person name="Segurens B."/>
            <person name="Wincker P."/>
            <person name="D'Hont A."/>
            <person name="Scarpelli C."/>
            <person name="Weissenbach J."/>
            <person name="Salanoubat M."/>
            <person name="Quetier F."/>
            <person name="Yu Y."/>
            <person name="Kim H.R."/>
            <person name="Rambo T."/>
            <person name="Currie J."/>
            <person name="Collura K."/>
            <person name="Luo M."/>
            <person name="Yang T."/>
            <person name="Ammiraju J.S.S."/>
            <person name="Engler F."/>
            <person name="Soderlund C."/>
            <person name="Wing R.A."/>
            <person name="Palmer L.E."/>
            <person name="de la Bastide M."/>
            <person name="Spiegel L."/>
            <person name="Nascimento L."/>
            <person name="Zutavern T."/>
            <person name="O'Shaughnessy A."/>
            <person name="Dike S."/>
            <person name="Dedhia N."/>
            <person name="Preston R."/>
            <person name="Balija V."/>
            <person name="McCombie W.R."/>
            <person name="Chow T."/>
            <person name="Chen H."/>
            <person name="Chung M."/>
            <person name="Chen C."/>
            <person name="Shaw J."/>
            <person name="Wu H."/>
            <person name="Hsiao K."/>
            <person name="Chao Y."/>
            <person name="Chu M."/>
            <person name="Cheng C."/>
            <person name="Hour A."/>
            <person name="Lee P."/>
            <person name="Lin S."/>
            <person name="Lin Y."/>
            <person name="Liou J."/>
            <person name="Liu S."/>
            <person name="Hsing Y."/>
            <person name="Raghuvanshi S."/>
            <person name="Mohanty A."/>
            <person name="Bharti A.K."/>
            <person name="Gaur A."/>
            <person name="Gupta V."/>
            <person name="Kumar D."/>
            <person name="Ravi V."/>
            <person name="Vij S."/>
            <person name="Kapur A."/>
            <person name="Khurana P."/>
            <person name="Khurana P."/>
            <person name="Khurana J.P."/>
            <person name="Tyagi A.K."/>
            <person name="Gaikwad K."/>
            <person name="Singh A."/>
            <person name="Dalal V."/>
            <person name="Srivastava S."/>
            <person name="Dixit A."/>
            <person name="Pal A.K."/>
            <person name="Ghazi I.A."/>
            <person name="Yadav M."/>
            <person name="Pandit A."/>
            <person name="Bhargava A."/>
            <person name="Sureshbabu K."/>
            <person name="Batra K."/>
            <person name="Sharma T.R."/>
            <person name="Mohapatra T."/>
            <person name="Singh N.K."/>
            <person name="Messing J."/>
            <person name="Nelson A.B."/>
            <person name="Fuks G."/>
            <person name="Kavchok S."/>
            <person name="Keizer G."/>
            <person name="Linton E."/>
            <person name="Llaca V."/>
            <person name="Song R."/>
            <person name="Tanyolac B."/>
            <person name="Young S."/>
            <person name="Ho-Il K."/>
            <person name="Hahn J.H."/>
            <person name="Sangsakoo G."/>
            <person name="Vanavichit A."/>
            <person name="de Mattos Luiz.A.T."/>
            <person name="Zimmer P.D."/>
            <person name="Malone G."/>
            <person name="Dellagostin O."/>
            <person name="de Oliveira A.C."/>
            <person name="Bevan M."/>
            <person name="Bancroft I."/>
            <person name="Minx P."/>
            <person name="Cordum H."/>
            <person name="Wilson R."/>
            <person name="Cheng Z."/>
            <person name="Jin W."/>
            <person name="Jiang J."/>
            <person name="Leong S.A."/>
            <person name="Iwama H."/>
            <person name="Gojobori T."/>
            <person name="Itoh T."/>
            <person name="Niimura Y."/>
            <person name="Fujii Y."/>
            <person name="Habara T."/>
            <person name="Sakai H."/>
            <person name="Sato Y."/>
            <person name="Wilson G."/>
            <person name="Kumar K."/>
            <person name="McCouch S."/>
            <person name="Juretic N."/>
            <person name="Hoen D."/>
            <person name="Wright S."/>
            <person name="Bruskiewich R."/>
            <person name="Bureau T."/>
            <person name="Miyao A."/>
            <person name="Hirochika H."/>
            <person name="Nishikawa T."/>
            <person name="Kadowaki K."/>
            <person name="Sugiura M."/>
            <person name="Burr B."/>
            <person name="Sasaki T."/>
        </authorList>
    </citation>
    <scope>NUCLEOTIDE SEQUENCE [LARGE SCALE GENOMIC DNA]</scope>
    <source>
        <strain evidence="3">cv. Nipponbare</strain>
    </source>
</reference>